<name>A0A409XYI4_9AGAR</name>
<evidence type="ECO:0000313" key="3">
    <source>
        <dbReference type="EMBL" id="PPQ95840.1"/>
    </source>
</evidence>
<feature type="transmembrane region" description="Helical" evidence="2">
    <location>
        <begin position="208"/>
        <end position="224"/>
    </location>
</feature>
<feature type="compositionally biased region" description="Basic and acidic residues" evidence="1">
    <location>
        <begin position="320"/>
        <end position="338"/>
    </location>
</feature>
<gene>
    <name evidence="3" type="ORF">CVT26_015970</name>
</gene>
<dbReference type="OrthoDB" id="2562493at2759"/>
<feature type="transmembrane region" description="Helical" evidence="2">
    <location>
        <begin position="42"/>
        <end position="64"/>
    </location>
</feature>
<reference evidence="3 4" key="1">
    <citation type="journal article" date="2018" name="Evol. Lett.">
        <title>Horizontal gene cluster transfer increased hallucinogenic mushroom diversity.</title>
        <authorList>
            <person name="Reynolds H.T."/>
            <person name="Vijayakumar V."/>
            <person name="Gluck-Thaler E."/>
            <person name="Korotkin H.B."/>
            <person name="Matheny P.B."/>
            <person name="Slot J.C."/>
        </authorList>
    </citation>
    <scope>NUCLEOTIDE SEQUENCE [LARGE SCALE GENOMIC DNA]</scope>
    <source>
        <strain evidence="3 4">SRW20</strain>
    </source>
</reference>
<feature type="region of interest" description="Disordered" evidence="1">
    <location>
        <begin position="303"/>
        <end position="345"/>
    </location>
</feature>
<keyword evidence="2" id="KW-1133">Transmembrane helix</keyword>
<accession>A0A409XYI4</accession>
<protein>
    <submittedName>
        <fullName evidence="3">Uncharacterized protein</fullName>
    </submittedName>
</protein>
<dbReference type="InParanoid" id="A0A409XYI4"/>
<keyword evidence="2" id="KW-0812">Transmembrane</keyword>
<evidence type="ECO:0000313" key="4">
    <source>
        <dbReference type="Proteomes" id="UP000284706"/>
    </source>
</evidence>
<proteinExistence type="predicted"/>
<dbReference type="PANTHER" id="PTHR40465:SF1">
    <property type="entry name" value="DUF6534 DOMAIN-CONTAINING PROTEIN"/>
    <property type="match status" value="1"/>
</dbReference>
<comment type="caution">
    <text evidence="3">The sequence shown here is derived from an EMBL/GenBank/DDBJ whole genome shotgun (WGS) entry which is preliminary data.</text>
</comment>
<sequence>MGEYDNVLGPLILAVFINTYFSGIVGFQYLSYQYKKYPDSYALKALVLALWFVDGFQIAATVYMSWLYCVTNYLNPTAMSTVALWTYTVIPLCNAFSGIISHSFVTHKLWKSRNKITLGALVSLSIAAFALAAASGIYGITQHISMVTSLSSATLYRHLVLSWLCLQACVDIMLSVLLMLPDRPRRSGLPNDTLPWITQIVSSLARSGIYNSIFSTASLVIFLASSKTNIYMVFVLPLGRLYSLTVLTTLLGRPAPSTTSNSQSVNDVSKDFQFAVIDTTRTSRSRHESFSLIQIKTEREIVIDDGNTDGSKPRLSNSRRPSDLGRRSGEDGHMDKIPEIIADPE</sequence>
<dbReference type="EMBL" id="NHYE01001410">
    <property type="protein sequence ID" value="PPQ95840.1"/>
    <property type="molecule type" value="Genomic_DNA"/>
</dbReference>
<evidence type="ECO:0000256" key="2">
    <source>
        <dbReference type="SAM" id="Phobius"/>
    </source>
</evidence>
<keyword evidence="2" id="KW-0472">Membrane</keyword>
<dbReference type="Proteomes" id="UP000284706">
    <property type="component" value="Unassembled WGS sequence"/>
</dbReference>
<dbReference type="STRING" id="231916.A0A409XYI4"/>
<keyword evidence="4" id="KW-1185">Reference proteome</keyword>
<dbReference type="AlphaFoldDB" id="A0A409XYI4"/>
<feature type="transmembrane region" description="Helical" evidence="2">
    <location>
        <begin position="160"/>
        <end position="180"/>
    </location>
</feature>
<feature type="transmembrane region" description="Helical" evidence="2">
    <location>
        <begin position="117"/>
        <end position="140"/>
    </location>
</feature>
<feature type="compositionally biased region" description="Polar residues" evidence="1">
    <location>
        <begin position="308"/>
        <end position="319"/>
    </location>
</feature>
<dbReference type="PANTHER" id="PTHR40465">
    <property type="entry name" value="CHROMOSOME 1, WHOLE GENOME SHOTGUN SEQUENCE"/>
    <property type="match status" value="1"/>
</dbReference>
<feature type="transmembrane region" description="Helical" evidence="2">
    <location>
        <begin position="12"/>
        <end position="30"/>
    </location>
</feature>
<evidence type="ECO:0000256" key="1">
    <source>
        <dbReference type="SAM" id="MobiDB-lite"/>
    </source>
</evidence>
<feature type="transmembrane region" description="Helical" evidence="2">
    <location>
        <begin position="84"/>
        <end position="105"/>
    </location>
</feature>
<organism evidence="3 4">
    <name type="scientific">Gymnopilus dilepis</name>
    <dbReference type="NCBI Taxonomy" id="231916"/>
    <lineage>
        <taxon>Eukaryota</taxon>
        <taxon>Fungi</taxon>
        <taxon>Dikarya</taxon>
        <taxon>Basidiomycota</taxon>
        <taxon>Agaricomycotina</taxon>
        <taxon>Agaricomycetes</taxon>
        <taxon>Agaricomycetidae</taxon>
        <taxon>Agaricales</taxon>
        <taxon>Agaricineae</taxon>
        <taxon>Hymenogastraceae</taxon>
        <taxon>Gymnopilus</taxon>
    </lineage>
</organism>